<dbReference type="Proteomes" id="UP001149079">
    <property type="component" value="Unassembled WGS sequence"/>
</dbReference>
<reference evidence="1" key="2">
    <citation type="journal article" date="2023" name="IMA Fungus">
        <title>Comparative genomic study of the Penicillium genus elucidates a diverse pangenome and 15 lateral gene transfer events.</title>
        <authorList>
            <person name="Petersen C."/>
            <person name="Sorensen T."/>
            <person name="Nielsen M.R."/>
            <person name="Sondergaard T.E."/>
            <person name="Sorensen J.L."/>
            <person name="Fitzpatrick D.A."/>
            <person name="Frisvad J.C."/>
            <person name="Nielsen K.L."/>
        </authorList>
    </citation>
    <scope>NUCLEOTIDE SEQUENCE</scope>
    <source>
        <strain evidence="1">IBT 22155</strain>
    </source>
</reference>
<accession>A0A9W9GW86</accession>
<organism evidence="1 2">
    <name type="scientific">Penicillium bovifimosum</name>
    <dbReference type="NCBI Taxonomy" id="126998"/>
    <lineage>
        <taxon>Eukaryota</taxon>
        <taxon>Fungi</taxon>
        <taxon>Dikarya</taxon>
        <taxon>Ascomycota</taxon>
        <taxon>Pezizomycotina</taxon>
        <taxon>Eurotiomycetes</taxon>
        <taxon>Eurotiomycetidae</taxon>
        <taxon>Eurotiales</taxon>
        <taxon>Aspergillaceae</taxon>
        <taxon>Penicillium</taxon>
    </lineage>
</organism>
<protein>
    <submittedName>
        <fullName evidence="1">Uncharacterized protein</fullName>
    </submittedName>
</protein>
<dbReference type="EMBL" id="JAPQKL010000005">
    <property type="protein sequence ID" value="KAJ5131182.1"/>
    <property type="molecule type" value="Genomic_DNA"/>
</dbReference>
<name>A0A9W9GW86_9EURO</name>
<evidence type="ECO:0000313" key="1">
    <source>
        <dbReference type="EMBL" id="KAJ5131182.1"/>
    </source>
</evidence>
<dbReference type="AlphaFoldDB" id="A0A9W9GW86"/>
<proteinExistence type="predicted"/>
<reference evidence="1" key="1">
    <citation type="submission" date="2022-11" db="EMBL/GenBank/DDBJ databases">
        <authorList>
            <person name="Petersen C."/>
        </authorList>
    </citation>
    <scope>NUCLEOTIDE SEQUENCE</scope>
    <source>
        <strain evidence="1">IBT 22155</strain>
    </source>
</reference>
<evidence type="ECO:0000313" key="2">
    <source>
        <dbReference type="Proteomes" id="UP001149079"/>
    </source>
</evidence>
<comment type="caution">
    <text evidence="1">The sequence shown here is derived from an EMBL/GenBank/DDBJ whole genome shotgun (WGS) entry which is preliminary data.</text>
</comment>
<dbReference type="GeneID" id="81407135"/>
<keyword evidence="2" id="KW-1185">Reference proteome</keyword>
<gene>
    <name evidence="1" type="ORF">N7515_007221</name>
</gene>
<dbReference type="RefSeq" id="XP_056521561.1">
    <property type="nucleotide sequence ID" value="XM_056667965.1"/>
</dbReference>
<sequence length="59" mass="6752">MSTARISSELPVMTVRHSKVGDRDWDVMEKPYRNTPPQVKNGEMIKDIYRGAVESSEEV</sequence>